<proteinExistence type="predicted"/>
<accession>A0A6A6M3X0</accession>
<evidence type="ECO:0000313" key="2">
    <source>
        <dbReference type="EMBL" id="KAF2306986.1"/>
    </source>
</evidence>
<evidence type="ECO:0000256" key="1">
    <source>
        <dbReference type="SAM" id="MobiDB-lite"/>
    </source>
</evidence>
<evidence type="ECO:0000313" key="3">
    <source>
        <dbReference type="Proteomes" id="UP000467840"/>
    </source>
</evidence>
<keyword evidence="3" id="KW-1185">Reference proteome</keyword>
<dbReference type="EMBL" id="JAAGAX010000008">
    <property type="protein sequence ID" value="KAF2306986.1"/>
    <property type="molecule type" value="Genomic_DNA"/>
</dbReference>
<protein>
    <submittedName>
        <fullName evidence="2">Uncharacterized protein</fullName>
    </submittedName>
</protein>
<gene>
    <name evidence="2" type="ORF">GH714_023046</name>
</gene>
<comment type="caution">
    <text evidence="2">The sequence shown here is derived from an EMBL/GenBank/DDBJ whole genome shotgun (WGS) entry which is preliminary data.</text>
</comment>
<organism evidence="2 3">
    <name type="scientific">Hevea brasiliensis</name>
    <name type="common">Para rubber tree</name>
    <name type="synonym">Siphonia brasiliensis</name>
    <dbReference type="NCBI Taxonomy" id="3981"/>
    <lineage>
        <taxon>Eukaryota</taxon>
        <taxon>Viridiplantae</taxon>
        <taxon>Streptophyta</taxon>
        <taxon>Embryophyta</taxon>
        <taxon>Tracheophyta</taxon>
        <taxon>Spermatophyta</taxon>
        <taxon>Magnoliopsida</taxon>
        <taxon>eudicotyledons</taxon>
        <taxon>Gunneridae</taxon>
        <taxon>Pentapetalae</taxon>
        <taxon>rosids</taxon>
        <taxon>fabids</taxon>
        <taxon>Malpighiales</taxon>
        <taxon>Euphorbiaceae</taxon>
        <taxon>Crotonoideae</taxon>
        <taxon>Micrandreae</taxon>
        <taxon>Hevea</taxon>
    </lineage>
</organism>
<reference evidence="2 3" key="1">
    <citation type="journal article" date="2020" name="Mol. Plant">
        <title>The Chromosome-Based Rubber Tree Genome Provides New Insights into Spurge Genome Evolution and Rubber Biosynthesis.</title>
        <authorList>
            <person name="Liu J."/>
            <person name="Shi C."/>
            <person name="Shi C.C."/>
            <person name="Li W."/>
            <person name="Zhang Q.J."/>
            <person name="Zhang Y."/>
            <person name="Li K."/>
            <person name="Lu H.F."/>
            <person name="Shi C."/>
            <person name="Zhu S.T."/>
            <person name="Xiao Z.Y."/>
            <person name="Nan H."/>
            <person name="Yue Y."/>
            <person name="Zhu X.G."/>
            <person name="Wu Y."/>
            <person name="Hong X.N."/>
            <person name="Fan G.Y."/>
            <person name="Tong Y."/>
            <person name="Zhang D."/>
            <person name="Mao C.L."/>
            <person name="Liu Y.L."/>
            <person name="Hao S.J."/>
            <person name="Liu W.Q."/>
            <person name="Lv M.Q."/>
            <person name="Zhang H.B."/>
            <person name="Liu Y."/>
            <person name="Hu-Tang G.R."/>
            <person name="Wang J.P."/>
            <person name="Wang J.H."/>
            <person name="Sun Y.H."/>
            <person name="Ni S.B."/>
            <person name="Chen W.B."/>
            <person name="Zhang X.C."/>
            <person name="Jiao Y.N."/>
            <person name="Eichler E.E."/>
            <person name="Li G.H."/>
            <person name="Liu X."/>
            <person name="Gao L.Z."/>
        </authorList>
    </citation>
    <scope>NUCLEOTIDE SEQUENCE [LARGE SCALE GENOMIC DNA]</scope>
    <source>
        <strain evidence="3">cv. GT1</strain>
        <tissue evidence="2">Leaf</tissue>
    </source>
</reference>
<dbReference type="Proteomes" id="UP000467840">
    <property type="component" value="Chromosome 9"/>
</dbReference>
<feature type="compositionally biased region" description="Basic and acidic residues" evidence="1">
    <location>
        <begin position="48"/>
        <end position="57"/>
    </location>
</feature>
<feature type="region of interest" description="Disordered" evidence="1">
    <location>
        <begin position="23"/>
        <end position="71"/>
    </location>
</feature>
<dbReference type="AlphaFoldDB" id="A0A6A6M3X0"/>
<sequence length="116" mass="12713">MGCLFACFRASKHRKRRHLLNAAPSQLHRDGAGEAQQLDVTTEQQVNEEPKKPIIDSKDEEPEEQVSCNGKRKWNSAPFEAKAGEGLGQGYCQSSACASTIKETQLCSSAFAPSFL</sequence>
<feature type="compositionally biased region" description="Polar residues" evidence="1">
    <location>
        <begin position="38"/>
        <end position="47"/>
    </location>
</feature>
<name>A0A6A6M3X0_HEVBR</name>